<organism evidence="1 2">
    <name type="scientific">Anaerovibrio lipolyticus</name>
    <dbReference type="NCBI Taxonomy" id="82374"/>
    <lineage>
        <taxon>Bacteria</taxon>
        <taxon>Bacillati</taxon>
        <taxon>Bacillota</taxon>
        <taxon>Negativicutes</taxon>
        <taxon>Selenomonadales</taxon>
        <taxon>Selenomonadaceae</taxon>
        <taxon>Anaerovibrio</taxon>
    </lineage>
</organism>
<accession>A0A0B2JP17</accession>
<dbReference type="RefSeq" id="WP_039211838.1">
    <property type="nucleotide sequence ID" value="NZ_JSCE01000242.1"/>
</dbReference>
<keyword evidence="2" id="KW-1185">Reference proteome</keyword>
<name>A0A0B2JP17_9FIRM</name>
<evidence type="ECO:0000313" key="2">
    <source>
        <dbReference type="Proteomes" id="UP000030993"/>
    </source>
</evidence>
<dbReference type="EMBL" id="JSCE01000242">
    <property type="protein sequence ID" value="KHM48433.1"/>
    <property type="molecule type" value="Genomic_DNA"/>
</dbReference>
<reference evidence="1 2" key="1">
    <citation type="journal article" date="2013" name="PLoS ONE">
        <title>Identification and characterization of three novel lipases belonging to families II and V from Anaerovibrio lipolyticus 5ST.</title>
        <authorList>
            <person name="Prive F."/>
            <person name="Kaderbhai N.N."/>
            <person name="Girdwood S."/>
            <person name="Worgan H.J."/>
            <person name="Pinloche E."/>
            <person name="Scollan N.D."/>
            <person name="Huws S.A."/>
            <person name="Newbold C.J."/>
        </authorList>
    </citation>
    <scope>NUCLEOTIDE SEQUENCE [LARGE SCALE GENOMIC DNA]</scope>
    <source>
        <strain evidence="1 2">5S</strain>
    </source>
</reference>
<proteinExistence type="predicted"/>
<comment type="caution">
    <text evidence="1">The sequence shown here is derived from an EMBL/GenBank/DDBJ whole genome shotgun (WGS) entry which is preliminary data.</text>
</comment>
<evidence type="ECO:0000313" key="1">
    <source>
        <dbReference type="EMBL" id="KHM48433.1"/>
    </source>
</evidence>
<dbReference type="Proteomes" id="UP000030993">
    <property type="component" value="Unassembled WGS sequence"/>
</dbReference>
<sequence length="63" mass="7267">MKTKVELNEMEMDQVAGGRIRIRLHGPRKNSIQRIKELIDIFRGVKDTVETTVQKNTTEQKSA</sequence>
<protein>
    <submittedName>
        <fullName evidence="1">Uncharacterized protein</fullName>
    </submittedName>
</protein>
<dbReference type="AlphaFoldDB" id="A0A0B2JP17"/>
<gene>
    <name evidence="1" type="ORF">NZ47_13065</name>
</gene>